<keyword evidence="3" id="KW-1185">Reference proteome</keyword>
<dbReference type="InterPro" id="IPR049244">
    <property type="entry name" value="DUF6879"/>
</dbReference>
<feature type="domain" description="DUF6879" evidence="1">
    <location>
        <begin position="5"/>
        <end position="169"/>
    </location>
</feature>
<dbReference type="EMBL" id="BONH01000006">
    <property type="protein sequence ID" value="GIF96780.1"/>
    <property type="molecule type" value="Genomic_DNA"/>
</dbReference>
<name>A0A8J3KGL7_9ACTN</name>
<sequence length="171" mass="19976">MAGTKFADLLGTCQRYAVHLEIRDGYMQDDPAYLEWQKGHRLDPTDRESWWRPWLANVENAVARGVVMRRARIISEPISDYIRWEHSETFTNVRAGEQIRWLPRHEALDVSVPLNDFWLFDDTILLFNLFGGNGGWVGQQRCDDPGIVKTCREAFEAVWERATPHEEYNPV</sequence>
<evidence type="ECO:0000259" key="1">
    <source>
        <dbReference type="Pfam" id="PF21806"/>
    </source>
</evidence>
<evidence type="ECO:0000313" key="2">
    <source>
        <dbReference type="EMBL" id="GIF96780.1"/>
    </source>
</evidence>
<dbReference type="Pfam" id="PF21806">
    <property type="entry name" value="DUF6879"/>
    <property type="match status" value="1"/>
</dbReference>
<dbReference type="Proteomes" id="UP000659904">
    <property type="component" value="Unassembled WGS sequence"/>
</dbReference>
<gene>
    <name evidence="2" type="ORF">Cci01nite_18740</name>
</gene>
<evidence type="ECO:0000313" key="3">
    <source>
        <dbReference type="Proteomes" id="UP000659904"/>
    </source>
</evidence>
<protein>
    <recommendedName>
        <fullName evidence="1">DUF6879 domain-containing protein</fullName>
    </recommendedName>
</protein>
<dbReference type="RefSeq" id="WP_120319693.1">
    <property type="nucleotide sequence ID" value="NZ_BONH01000006.1"/>
</dbReference>
<dbReference type="AlphaFoldDB" id="A0A8J3KGL7"/>
<reference evidence="2 3" key="1">
    <citation type="submission" date="2021-01" db="EMBL/GenBank/DDBJ databases">
        <title>Whole genome shotgun sequence of Catellatospora citrea NBRC 14495.</title>
        <authorList>
            <person name="Komaki H."/>
            <person name="Tamura T."/>
        </authorList>
    </citation>
    <scope>NUCLEOTIDE SEQUENCE [LARGE SCALE GENOMIC DNA]</scope>
    <source>
        <strain evidence="2 3">NBRC 14495</strain>
    </source>
</reference>
<organism evidence="2 3">
    <name type="scientific">Catellatospora citrea</name>
    <dbReference type="NCBI Taxonomy" id="53366"/>
    <lineage>
        <taxon>Bacteria</taxon>
        <taxon>Bacillati</taxon>
        <taxon>Actinomycetota</taxon>
        <taxon>Actinomycetes</taxon>
        <taxon>Micromonosporales</taxon>
        <taxon>Micromonosporaceae</taxon>
        <taxon>Catellatospora</taxon>
    </lineage>
</organism>
<comment type="caution">
    <text evidence="2">The sequence shown here is derived from an EMBL/GenBank/DDBJ whole genome shotgun (WGS) entry which is preliminary data.</text>
</comment>
<proteinExistence type="predicted"/>
<accession>A0A8J3KGL7</accession>